<dbReference type="EMBL" id="SFCI01001860">
    <property type="protein sequence ID" value="TFY74811.1"/>
    <property type="molecule type" value="Genomic_DNA"/>
</dbReference>
<organism evidence="2 3">
    <name type="scientific">Hericium alpestre</name>
    <dbReference type="NCBI Taxonomy" id="135208"/>
    <lineage>
        <taxon>Eukaryota</taxon>
        <taxon>Fungi</taxon>
        <taxon>Dikarya</taxon>
        <taxon>Basidiomycota</taxon>
        <taxon>Agaricomycotina</taxon>
        <taxon>Agaricomycetes</taxon>
        <taxon>Russulales</taxon>
        <taxon>Hericiaceae</taxon>
        <taxon>Hericium</taxon>
    </lineage>
</organism>
<name>A0A4Y9ZLW0_9AGAM</name>
<reference evidence="2 3" key="1">
    <citation type="submission" date="2019-02" db="EMBL/GenBank/DDBJ databases">
        <title>Genome sequencing of the rare red list fungi Hericium alpestre (H. flagellum).</title>
        <authorList>
            <person name="Buettner E."/>
            <person name="Kellner H."/>
        </authorList>
    </citation>
    <scope>NUCLEOTIDE SEQUENCE [LARGE SCALE GENOMIC DNA]</scope>
    <source>
        <strain evidence="2 3">DSM 108284</strain>
    </source>
</reference>
<protein>
    <recommendedName>
        <fullName evidence="1">Reverse transcriptase domain-containing protein</fullName>
    </recommendedName>
</protein>
<accession>A0A4Y9ZLW0</accession>
<proteinExistence type="predicted"/>
<dbReference type="SUPFAM" id="SSF56672">
    <property type="entry name" value="DNA/RNA polymerases"/>
    <property type="match status" value="1"/>
</dbReference>
<dbReference type="CDD" id="cd01650">
    <property type="entry name" value="RT_nLTR_like"/>
    <property type="match status" value="1"/>
</dbReference>
<evidence type="ECO:0000259" key="1">
    <source>
        <dbReference type="PROSITE" id="PS50878"/>
    </source>
</evidence>
<dbReference type="Proteomes" id="UP000298061">
    <property type="component" value="Unassembled WGS sequence"/>
</dbReference>
<dbReference type="InterPro" id="IPR000477">
    <property type="entry name" value="RT_dom"/>
</dbReference>
<dbReference type="Pfam" id="PF00078">
    <property type="entry name" value="RVT_1"/>
    <property type="match status" value="1"/>
</dbReference>
<comment type="caution">
    <text evidence="2">The sequence shown here is derived from an EMBL/GenBank/DDBJ whole genome shotgun (WGS) entry which is preliminary data.</text>
</comment>
<dbReference type="InterPro" id="IPR043502">
    <property type="entry name" value="DNA/RNA_pol_sf"/>
</dbReference>
<evidence type="ECO:0000313" key="3">
    <source>
        <dbReference type="Proteomes" id="UP000298061"/>
    </source>
</evidence>
<sequence>MANLAGSYHTELQDAGCDTAHTPVECKANTQSVLNAVPASQKLPPDSFPSLATPVRLSEVECTLFTAKSGTATGLDGLPYELWKKLNDHHQKATKLGTGEPTFDVITMLTTVFNDIQTYGLLPDSTFSQGWMCPIYKKNDKTEIANYHPITLLNTDYKIFTKVLALQLTAAVPQMIHTDQAGFIPGRSIFDQTCLAKAMISYAEAMDENGAIVTLNQKKAYDKIDHTYLWCTLTTFNLPDLFICTICSLYKTAFTQVAVNGCFSTPYHVTRGVRQGDPLSCLLFDLAIEPLACLLCNSPKLSGYSISGAPHPVLVSLFADDTALYLSSTDHYDDVLEILDSWCHTSGMKFNINKTEIVPIGSLAHHDQVRMTWCIHINDRHVLNPGMNVANEGHPIHYLSLWMGNKVDDANTWSLILDKVRTAIAH</sequence>
<feature type="domain" description="Reverse transcriptase" evidence="1">
    <location>
        <begin position="116"/>
        <end position="407"/>
    </location>
</feature>
<dbReference type="PROSITE" id="PS50878">
    <property type="entry name" value="RT_POL"/>
    <property type="match status" value="1"/>
</dbReference>
<dbReference type="OrthoDB" id="2205812at2759"/>
<keyword evidence="3" id="KW-1185">Reference proteome</keyword>
<dbReference type="PANTHER" id="PTHR19446">
    <property type="entry name" value="REVERSE TRANSCRIPTASES"/>
    <property type="match status" value="1"/>
</dbReference>
<evidence type="ECO:0000313" key="2">
    <source>
        <dbReference type="EMBL" id="TFY74811.1"/>
    </source>
</evidence>
<gene>
    <name evidence="2" type="ORF">EWM64_g9201</name>
</gene>
<dbReference type="AlphaFoldDB" id="A0A4Y9ZLW0"/>